<name>A0A069Q5N9_PSEAI</name>
<dbReference type="eggNOG" id="COG1309">
    <property type="taxonomic scope" value="Bacteria"/>
</dbReference>
<dbReference type="InterPro" id="IPR001647">
    <property type="entry name" value="HTH_TetR"/>
</dbReference>
<feature type="DNA-binding region" description="H-T-H motif" evidence="4">
    <location>
        <begin position="39"/>
        <end position="58"/>
    </location>
</feature>
<dbReference type="InterPro" id="IPR039536">
    <property type="entry name" value="TetR_C_Proteobacteria"/>
</dbReference>
<evidence type="ECO:0000256" key="1">
    <source>
        <dbReference type="ARBA" id="ARBA00023015"/>
    </source>
</evidence>
<evidence type="ECO:0000313" key="9">
    <source>
        <dbReference type="EMBL" id="RCI73649.1"/>
    </source>
</evidence>
<evidence type="ECO:0000313" key="7">
    <source>
        <dbReference type="EMBL" id="MZZ10965.1"/>
    </source>
</evidence>
<evidence type="ECO:0000313" key="10">
    <source>
        <dbReference type="EMBL" id="RMS46403.1"/>
    </source>
</evidence>
<dbReference type="EMBL" id="CVVU01000212">
    <property type="protein sequence ID" value="CRP22001.1"/>
    <property type="molecule type" value="Genomic_DNA"/>
</dbReference>
<dbReference type="PROSITE" id="PS50977">
    <property type="entry name" value="HTH_TETR_2"/>
    <property type="match status" value="1"/>
</dbReference>
<evidence type="ECO:0000313" key="6">
    <source>
        <dbReference type="EMBL" id="CRP22001.1"/>
    </source>
</evidence>
<dbReference type="Proteomes" id="UP000644192">
    <property type="component" value="Unassembled WGS sequence"/>
</dbReference>
<dbReference type="SMR" id="A0A069Q5N9"/>
<evidence type="ECO:0000313" key="12">
    <source>
        <dbReference type="EMBL" id="WOS79457.1"/>
    </source>
</evidence>
<reference evidence="10 16" key="6">
    <citation type="submission" date="2018-08" db="EMBL/GenBank/DDBJ databases">
        <title>Recombination of ecologically and evolutionarily significant loci maintains genetic cohesion in the Pseudomonas syringae species complex.</title>
        <authorList>
            <person name="Dillon M."/>
            <person name="Thakur S."/>
            <person name="Almeida R.N.D."/>
            <person name="Weir B.S."/>
            <person name="Guttman D.S."/>
        </authorList>
    </citation>
    <scope>NUCLEOTIDE SEQUENCE [LARGE SCALE GENOMIC DNA]</scope>
    <source>
        <strain evidence="10 16">ICMP 7846</strain>
    </source>
</reference>
<dbReference type="Proteomes" id="UP000194857">
    <property type="component" value="Unassembled WGS sequence"/>
</dbReference>
<dbReference type="EMBL" id="WXZT01000001">
    <property type="protein sequence ID" value="MZZ10965.1"/>
    <property type="molecule type" value="Genomic_DNA"/>
</dbReference>
<keyword evidence="2 4" id="KW-0238">DNA-binding</keyword>
<reference evidence="7" key="8">
    <citation type="submission" date="2020-01" db="EMBL/GenBank/DDBJ databases">
        <title>Bacteria Cultured from War Wounds Associated with the Conflict in Eastern Ukraine.</title>
        <authorList>
            <person name="Snesrud E."/>
            <person name="Galac M.R."/>
            <person name="Mc Gann P."/>
            <person name="Valentine K."/>
            <person name="Viacheslav K."/>
        </authorList>
    </citation>
    <scope>NUCLEOTIDE SEQUENCE</scope>
    <source>
        <strain evidence="7">VNMU148</strain>
    </source>
</reference>
<protein>
    <submittedName>
        <fullName evidence="6">DNA-binding transcriptional repressor AcrR</fullName>
    </submittedName>
    <submittedName>
        <fullName evidence="7">Efflux system transcriptional repressor MexL</fullName>
    </submittedName>
    <submittedName>
        <fullName evidence="8 9">Transcriptional regulator</fullName>
    </submittedName>
</protein>
<reference evidence="12" key="9">
    <citation type="submission" date="2023-06" db="EMBL/GenBank/DDBJ databases">
        <authorList>
            <consortium name="Clinical and Environmental Microbiology Branch: Whole genome sequencing antimicrobial resistance pathogens in the healthcare setting"/>
        </authorList>
    </citation>
    <scope>NUCLEOTIDE SEQUENCE</scope>
    <source>
        <strain evidence="12">2021CK-01020</strain>
    </source>
</reference>
<dbReference type="KEGG" id="paeb:NCGM1900_2598"/>
<dbReference type="AlphaFoldDB" id="A0A069Q5N9"/>
<dbReference type="Proteomes" id="UP000253594">
    <property type="component" value="Unassembled WGS sequence"/>
</dbReference>
<evidence type="ECO:0000313" key="16">
    <source>
        <dbReference type="Proteomes" id="UP000270834"/>
    </source>
</evidence>
<dbReference type="EMBL" id="QORE01000559">
    <property type="protein sequence ID" value="RCI73649.1"/>
    <property type="molecule type" value="Genomic_DNA"/>
</dbReference>
<dbReference type="EMBL" id="RBSQ01001238">
    <property type="protein sequence ID" value="RMS46403.1"/>
    <property type="molecule type" value="Genomic_DNA"/>
</dbReference>
<evidence type="ECO:0000313" key="15">
    <source>
        <dbReference type="Proteomes" id="UP000253594"/>
    </source>
</evidence>
<evidence type="ECO:0000259" key="5">
    <source>
        <dbReference type="PROSITE" id="PS50977"/>
    </source>
</evidence>
<dbReference type="EMBL" id="CP136986">
    <property type="protein sequence ID" value="WOS79457.1"/>
    <property type="molecule type" value="Genomic_DNA"/>
</dbReference>
<evidence type="ECO:0000313" key="17">
    <source>
        <dbReference type="Proteomes" id="UP000284767"/>
    </source>
</evidence>
<evidence type="ECO:0000256" key="2">
    <source>
        <dbReference type="ARBA" id="ARBA00023125"/>
    </source>
</evidence>
<evidence type="ECO:0000313" key="14">
    <source>
        <dbReference type="Proteomes" id="UP000194857"/>
    </source>
</evidence>
<accession>A0A069Q5N9</accession>
<dbReference type="Pfam" id="PF14246">
    <property type="entry name" value="TetR_C_7"/>
    <property type="match status" value="1"/>
</dbReference>
<dbReference type="SUPFAM" id="SSF48498">
    <property type="entry name" value="Tetracyclin repressor-like, C-terminal domain"/>
    <property type="match status" value="1"/>
</dbReference>
<dbReference type="Gene3D" id="1.10.10.60">
    <property type="entry name" value="Homeodomain-like"/>
    <property type="match status" value="1"/>
</dbReference>
<dbReference type="OMA" id="AAEHFFC"/>
<dbReference type="EMBL" id="NFFZ01000008">
    <property type="protein sequence ID" value="OTI60790.1"/>
    <property type="molecule type" value="Genomic_DNA"/>
</dbReference>
<dbReference type="GO" id="GO:0003700">
    <property type="term" value="F:DNA-binding transcription factor activity"/>
    <property type="evidence" value="ECO:0007669"/>
    <property type="project" value="TreeGrafter"/>
</dbReference>
<feature type="domain" description="HTH tetR-type" evidence="5">
    <location>
        <begin position="16"/>
        <end position="76"/>
    </location>
</feature>
<proteinExistence type="predicted"/>
<dbReference type="FunFam" id="1.10.10.60:FF:000141">
    <property type="entry name" value="TetR family transcriptional regulator"/>
    <property type="match status" value="1"/>
</dbReference>
<dbReference type="EMBL" id="NSNE01000011">
    <property type="protein sequence ID" value="RPM12836.1"/>
    <property type="molecule type" value="Genomic_DNA"/>
</dbReference>
<dbReference type="RefSeq" id="WP_003092468.1">
    <property type="nucleotide sequence ID" value="NZ_AP014622.1"/>
</dbReference>
<keyword evidence="1" id="KW-0805">Transcription regulation</keyword>
<reference evidence="6" key="1">
    <citation type="submission" date="2015-06" db="EMBL/GenBank/DDBJ databases">
        <authorList>
            <person name="Radhakrishnan R."/>
            <person name="Underwood A."/>
            <person name="Al-Shahib A."/>
        </authorList>
    </citation>
    <scope>NUCLEOTIDE SEQUENCE</scope>
    <source>
        <strain evidence="6">P19_London_7_VIM_2_05_10</strain>
    </source>
</reference>
<organism evidence="10 16">
    <name type="scientific">Pseudomonas aeruginosa</name>
    <dbReference type="NCBI Taxonomy" id="287"/>
    <lineage>
        <taxon>Bacteria</taxon>
        <taxon>Pseudomonadati</taxon>
        <taxon>Pseudomonadota</taxon>
        <taxon>Gammaproteobacteria</taxon>
        <taxon>Pseudomonadales</taxon>
        <taxon>Pseudomonadaceae</taxon>
        <taxon>Pseudomonas</taxon>
    </lineage>
</organism>
<dbReference type="Pfam" id="PF00440">
    <property type="entry name" value="TetR_N"/>
    <property type="match status" value="1"/>
</dbReference>
<dbReference type="Proteomes" id="UP000284767">
    <property type="component" value="Unassembled WGS sequence"/>
</dbReference>
<dbReference type="PANTHER" id="PTHR30055:SF146">
    <property type="entry name" value="HTH-TYPE TRANSCRIPTIONAL DUAL REGULATOR CECR"/>
    <property type="match status" value="1"/>
</dbReference>
<reference evidence="13" key="2">
    <citation type="submission" date="2015-06" db="EMBL/GenBank/DDBJ databases">
        <authorList>
            <person name="Radhakrishnan Rajesh"/>
            <person name="Underwood Anthony"/>
            <person name="Al-Shahib Ali"/>
        </authorList>
    </citation>
    <scope>NUCLEOTIDE SEQUENCE [LARGE SCALE GENOMIC DNA]</scope>
    <source>
        <strain evidence="13">P19_London_7_VIM_2_05_10</strain>
    </source>
</reference>
<reference evidence="12" key="10">
    <citation type="submission" date="2023-10" db="EMBL/GenBank/DDBJ databases">
        <title>Pathogen: clinical or host-associated sample.</title>
        <authorList>
            <person name="Hergert J."/>
            <person name="Casey R."/>
            <person name="Wagner J."/>
            <person name="Young E.L."/>
            <person name="Oakeson K.F."/>
        </authorList>
    </citation>
    <scope>NUCLEOTIDE SEQUENCE</scope>
    <source>
        <strain evidence="12">2021CK-01020</strain>
    </source>
</reference>
<evidence type="ECO:0000256" key="4">
    <source>
        <dbReference type="PROSITE-ProRule" id="PRU00335"/>
    </source>
</evidence>
<dbReference type="InterPro" id="IPR036271">
    <property type="entry name" value="Tet_transcr_reg_TetR-rel_C_sf"/>
</dbReference>
<reference evidence="8 14" key="3">
    <citation type="submission" date="2017-05" db="EMBL/GenBank/DDBJ databases">
        <authorList>
            <person name="Song R."/>
            <person name="Chenine A.L."/>
            <person name="Ruprecht R.M."/>
        </authorList>
    </citation>
    <scope>NUCLEOTIDE SEQUENCE [LARGE SCALE GENOMIC DNA]</scope>
    <source>
        <strain evidence="8 14">S567_C10_BS</strain>
    </source>
</reference>
<evidence type="ECO:0000256" key="3">
    <source>
        <dbReference type="ARBA" id="ARBA00023163"/>
    </source>
</evidence>
<dbReference type="Proteomes" id="UP000045039">
    <property type="component" value="Unassembled WGS sequence"/>
</dbReference>
<dbReference type="SUPFAM" id="SSF46689">
    <property type="entry name" value="Homeodomain-like"/>
    <property type="match status" value="1"/>
</dbReference>
<dbReference type="GO" id="GO:0000976">
    <property type="term" value="F:transcription cis-regulatory region binding"/>
    <property type="evidence" value="ECO:0007669"/>
    <property type="project" value="TreeGrafter"/>
</dbReference>
<evidence type="ECO:0000313" key="8">
    <source>
        <dbReference type="EMBL" id="OTI60790.1"/>
    </source>
</evidence>
<gene>
    <name evidence="7" type="primary">mexL</name>
    <name evidence="10" type="ORF">ALP65_00354</name>
    <name evidence="8" type="ORF">CAZ10_17060</name>
    <name evidence="9" type="ORF">DT376_17215</name>
    <name evidence="7" type="ORF">GUL26_01765</name>
    <name evidence="11" type="ORF">IPC1295_18915</name>
    <name evidence="12" type="ORF">L4V69_09985</name>
    <name evidence="6" type="ORF">PAERUG_P19_London_7_VIM_2_05_10_03799</name>
</gene>
<dbReference type="PANTHER" id="PTHR30055">
    <property type="entry name" value="HTH-TYPE TRANSCRIPTIONAL REGULATOR RUTR"/>
    <property type="match status" value="1"/>
</dbReference>
<accession>A0A1S1BVK6</accession>
<reference evidence="11 17" key="4">
    <citation type="submission" date="2017-08" db="EMBL/GenBank/DDBJ databases">
        <authorList>
            <person name="Feschi L."/>
            <person name="Jeukens J."/>
            <person name="Emond-Rheault J.-G."/>
            <person name="Kukavica-Ibrulj I."/>
            <person name="Boyle B."/>
            <person name="Levesque R.C."/>
        </authorList>
    </citation>
    <scope>NUCLEOTIDE SEQUENCE [LARGE SCALE GENOMIC DNA]</scope>
    <source>
        <strain evidence="11 17">PA-W36</strain>
    </source>
</reference>
<dbReference type="PRINTS" id="PR00455">
    <property type="entry name" value="HTHTETR"/>
</dbReference>
<dbReference type="Proteomes" id="UP000270834">
    <property type="component" value="Unassembled WGS sequence"/>
</dbReference>
<dbReference type="Proteomes" id="UP001297540">
    <property type="component" value="Chromosome"/>
</dbReference>
<keyword evidence="3" id="KW-0804">Transcription</keyword>
<evidence type="ECO:0000313" key="11">
    <source>
        <dbReference type="EMBL" id="RPM12836.1"/>
    </source>
</evidence>
<dbReference type="InterPro" id="IPR050109">
    <property type="entry name" value="HTH-type_TetR-like_transc_reg"/>
</dbReference>
<sequence length="212" mass="23151">MSESTSSVGPGRPKDPAKREAILEAAKRLFLCNGYDGSSMEAIASEAGVSKLTVYSHFTDKETLFSEAVKAKCAEQLPALYFQLAEGAPLEKVLLNIARGFHRLINSHEAIALTRLMAAQAGQNPKLSELFFEAGPKQVIDEMERLLEQARRSGKLAFPDARHAAEHFFMLVKGCANYRLLIGCAEPLDEAEGERHVEEVVALFLRAFAAGG</sequence>
<dbReference type="Gene3D" id="1.10.357.10">
    <property type="entry name" value="Tetracycline Repressor, domain 2"/>
    <property type="match status" value="1"/>
</dbReference>
<dbReference type="InterPro" id="IPR009057">
    <property type="entry name" value="Homeodomain-like_sf"/>
</dbReference>
<evidence type="ECO:0000313" key="13">
    <source>
        <dbReference type="Proteomes" id="UP000045039"/>
    </source>
</evidence>
<reference evidence="11 17" key="7">
    <citation type="submission" date="2019-01" db="EMBL/GenBank/DDBJ databases">
        <title>The Pseudomonas aeruginosa pan-genome provides new insights on its population structure, horizontal gene transfer and pathogenicity.</title>
        <authorList>
            <person name="Freschi L."/>
            <person name="Vincent A.T."/>
            <person name="Jeukens J."/>
            <person name="Emond-Rheault J.-G."/>
            <person name="Kukavica-Ibrulj I."/>
            <person name="Dupont M.-J."/>
            <person name="Charette S.J."/>
            <person name="Boyle B."/>
            <person name="Levesque R.C."/>
        </authorList>
    </citation>
    <scope>NUCLEOTIDE SEQUENCE [LARGE SCALE GENOMIC DNA]</scope>
    <source>
        <strain evidence="11 17">PA-W36</strain>
    </source>
</reference>
<reference evidence="9 15" key="5">
    <citation type="submission" date="2018-07" db="EMBL/GenBank/DDBJ databases">
        <title>Mechanisms of high-level aminoglycoside resistance among Gram-negative pathogens in Brazil.</title>
        <authorList>
            <person name="Ballaben A.S."/>
            <person name="Darini A.L.C."/>
            <person name="Doi Y."/>
        </authorList>
    </citation>
    <scope>NUCLEOTIDE SEQUENCE [LARGE SCALE GENOMIC DNA]</scope>
    <source>
        <strain evidence="9 15">B2-305</strain>
    </source>
</reference>